<dbReference type="STRING" id="1442371.A0A0D2H0V4"/>
<sequence>MSTPTPSKQTPPPPTTTKRRGKRAASPEEDTTTPVRTDEAATTTRKGNLNANEGIFISSPIHDRQSTFVAHFHPAASGVFEVTKQQSGGSGSKRELSLTATVKRLQAHPSFTTASHRIVAWRRRSSQQTLFSASAPGSSAGALYATGSEDDGEKYAGKRLERLLGDLDVEGVVVVARWYGGVLLGPVRFTHIESVAREAVRKWRESVGGGGGAGVGSKRRRLLDSDPDNDAAGVGVGEGDGHDDDEAALKSRLADQLAERDRSIVVLRGLLADKTKPASSTTEEKTPSSPGLAKKIEYSEMPLVKLKQLEKARDATIAFILRQLDKLEEEEKSK</sequence>
<dbReference type="OrthoDB" id="69641at2759"/>
<evidence type="ECO:0000313" key="4">
    <source>
        <dbReference type="EMBL" id="KIX95410.1"/>
    </source>
</evidence>
<feature type="region of interest" description="Disordered" evidence="2">
    <location>
        <begin position="1"/>
        <end position="47"/>
    </location>
</feature>
<dbReference type="Pfam" id="PF01205">
    <property type="entry name" value="Impact_N"/>
    <property type="match status" value="1"/>
</dbReference>
<dbReference type="InterPro" id="IPR036956">
    <property type="entry name" value="Impact_N_sf"/>
</dbReference>
<dbReference type="SUPFAM" id="SSF54211">
    <property type="entry name" value="Ribosomal protein S5 domain 2-like"/>
    <property type="match status" value="1"/>
</dbReference>
<keyword evidence="5" id="KW-1185">Reference proteome</keyword>
<gene>
    <name evidence="4" type="ORF">Z520_08927</name>
</gene>
<accession>A0A0D2H0V4</accession>
<feature type="region of interest" description="Disordered" evidence="2">
    <location>
        <begin position="206"/>
        <end position="245"/>
    </location>
</feature>
<dbReference type="GO" id="GO:0006446">
    <property type="term" value="P:regulation of translational initiation"/>
    <property type="evidence" value="ECO:0007669"/>
    <property type="project" value="TreeGrafter"/>
</dbReference>
<dbReference type="PANTHER" id="PTHR16301">
    <property type="entry name" value="IMPACT-RELATED"/>
    <property type="match status" value="1"/>
</dbReference>
<dbReference type="PANTHER" id="PTHR16301:SF25">
    <property type="entry name" value="PROTEIN IMPACT"/>
    <property type="match status" value="1"/>
</dbReference>
<dbReference type="EMBL" id="KN848082">
    <property type="protein sequence ID" value="KIX95410.1"/>
    <property type="molecule type" value="Genomic_DNA"/>
</dbReference>
<comment type="similarity">
    <text evidence="1">Belongs to the IMPACT family.</text>
</comment>
<feature type="compositionally biased region" description="Basic and acidic residues" evidence="2">
    <location>
        <begin position="275"/>
        <end position="286"/>
    </location>
</feature>
<dbReference type="AlphaFoldDB" id="A0A0D2H0V4"/>
<dbReference type="InterPro" id="IPR023582">
    <property type="entry name" value="Impact"/>
</dbReference>
<reference evidence="4 5" key="1">
    <citation type="submission" date="2015-01" db="EMBL/GenBank/DDBJ databases">
        <title>The Genome Sequence of Fonsecaea multimorphosa CBS 102226.</title>
        <authorList>
            <consortium name="The Broad Institute Genomics Platform"/>
            <person name="Cuomo C."/>
            <person name="de Hoog S."/>
            <person name="Gorbushina A."/>
            <person name="Stielow B."/>
            <person name="Teixiera M."/>
            <person name="Abouelleil A."/>
            <person name="Chapman S.B."/>
            <person name="Priest M."/>
            <person name="Young S.K."/>
            <person name="Wortman J."/>
            <person name="Nusbaum C."/>
            <person name="Birren B."/>
        </authorList>
    </citation>
    <scope>NUCLEOTIDE SEQUENCE [LARGE SCALE GENOMIC DNA]</scope>
    <source>
        <strain evidence="4 5">CBS 102226</strain>
    </source>
</reference>
<evidence type="ECO:0000256" key="2">
    <source>
        <dbReference type="SAM" id="MobiDB-lite"/>
    </source>
</evidence>
<evidence type="ECO:0000256" key="1">
    <source>
        <dbReference type="ARBA" id="ARBA00007665"/>
    </source>
</evidence>
<protein>
    <recommendedName>
        <fullName evidence="3">Impact N-terminal domain-containing protein</fullName>
    </recommendedName>
</protein>
<dbReference type="InterPro" id="IPR020568">
    <property type="entry name" value="Ribosomal_Su5_D2-typ_SF"/>
</dbReference>
<feature type="domain" description="Impact N-terminal" evidence="3">
    <location>
        <begin position="100"/>
        <end position="200"/>
    </location>
</feature>
<organism evidence="4 5">
    <name type="scientific">Fonsecaea multimorphosa CBS 102226</name>
    <dbReference type="NCBI Taxonomy" id="1442371"/>
    <lineage>
        <taxon>Eukaryota</taxon>
        <taxon>Fungi</taxon>
        <taxon>Dikarya</taxon>
        <taxon>Ascomycota</taxon>
        <taxon>Pezizomycotina</taxon>
        <taxon>Eurotiomycetes</taxon>
        <taxon>Chaetothyriomycetidae</taxon>
        <taxon>Chaetothyriales</taxon>
        <taxon>Herpotrichiellaceae</taxon>
        <taxon>Fonsecaea</taxon>
    </lineage>
</organism>
<evidence type="ECO:0000259" key="3">
    <source>
        <dbReference type="Pfam" id="PF01205"/>
    </source>
</evidence>
<feature type="region of interest" description="Disordered" evidence="2">
    <location>
        <begin position="275"/>
        <end position="295"/>
    </location>
</feature>
<feature type="compositionally biased region" description="Polar residues" evidence="2">
    <location>
        <begin position="32"/>
        <end position="47"/>
    </location>
</feature>
<evidence type="ECO:0000313" key="5">
    <source>
        <dbReference type="Proteomes" id="UP000053411"/>
    </source>
</evidence>
<proteinExistence type="inferred from homology"/>
<dbReference type="GO" id="GO:0005737">
    <property type="term" value="C:cytoplasm"/>
    <property type="evidence" value="ECO:0007669"/>
    <property type="project" value="TreeGrafter"/>
</dbReference>
<dbReference type="RefSeq" id="XP_016629533.1">
    <property type="nucleotide sequence ID" value="XM_016779423.1"/>
</dbReference>
<dbReference type="InterPro" id="IPR001498">
    <property type="entry name" value="Impact_N"/>
</dbReference>
<dbReference type="GO" id="GO:0140469">
    <property type="term" value="P:GCN2-mediated signaling"/>
    <property type="evidence" value="ECO:0007669"/>
    <property type="project" value="TreeGrafter"/>
</dbReference>
<dbReference type="Gene3D" id="3.30.230.30">
    <property type="entry name" value="Impact, N-terminal domain"/>
    <property type="match status" value="1"/>
</dbReference>
<dbReference type="GeneID" id="27714673"/>
<dbReference type="Proteomes" id="UP000053411">
    <property type="component" value="Unassembled WGS sequence"/>
</dbReference>
<dbReference type="VEuPathDB" id="FungiDB:Z520_08927"/>
<name>A0A0D2H0V4_9EURO</name>